<proteinExistence type="predicted"/>
<evidence type="ECO:0000313" key="1">
    <source>
        <dbReference type="EMBL" id="PKC06016.1"/>
    </source>
</evidence>
<dbReference type="VEuPathDB" id="FungiDB:RhiirA1_471600"/>
<protein>
    <submittedName>
        <fullName evidence="1">Uncharacterized protein</fullName>
    </submittedName>
</protein>
<dbReference type="EMBL" id="LLXJ01000810">
    <property type="protein sequence ID" value="PKC06016.1"/>
    <property type="molecule type" value="Genomic_DNA"/>
</dbReference>
<accession>A0A2N0PGR8</accession>
<comment type="caution">
    <text evidence="1">The sequence shown here is derived from an EMBL/GenBank/DDBJ whole genome shotgun (WGS) entry which is preliminary data.</text>
</comment>
<reference evidence="1 2" key="2">
    <citation type="submission" date="2017-09" db="EMBL/GenBank/DDBJ databases">
        <title>Extensive intraspecific genome diversity in a model arbuscular mycorrhizal fungus.</title>
        <authorList>
            <person name="Chen E.C."/>
            <person name="Morin E."/>
            <person name="Beaudet D."/>
            <person name="Noel J."/>
            <person name="Ndikumana S."/>
            <person name="Charron P."/>
            <person name="St-Onge C."/>
            <person name="Giorgi J."/>
            <person name="Grigoriev I.V."/>
            <person name="Roux C."/>
            <person name="Martin F.M."/>
            <person name="Corradi N."/>
        </authorList>
    </citation>
    <scope>NUCLEOTIDE SEQUENCE [LARGE SCALE GENOMIC DNA]</scope>
    <source>
        <strain evidence="1 2">A5</strain>
    </source>
</reference>
<name>A0A2N0PGR8_9GLOM</name>
<evidence type="ECO:0000313" key="2">
    <source>
        <dbReference type="Proteomes" id="UP000232722"/>
    </source>
</evidence>
<dbReference type="AlphaFoldDB" id="A0A2N0PGR8"/>
<sequence>MNFSSENSDELNKENNKIIECNDDDKKTYKYLDINSNLYMDTVSTLFQKATTNIEKESTDGENEKESTELTQLADDLIKWDIRIEDGTINLAVSTVNKRNTEWNLISTRIENYYYPYYNDSFNDHKLIVSSLFNNNDIVILTTFGILIYTFSGNNKSSENDESCENVSSENVESSENNKSIFLNYFYFIKFDLNEYKYNKYNSKNMKILQHYKSVFSKSTLPLPNYDSFRLDGWFSDAKNNKLSLLKYGVELLTVAIKKHKLELIDDIYKKCMTYFKEDLMNNKSFLKELEKSYYEKLDKLEKSEKLGKLEKLDKLLKEICAK</sequence>
<organism evidence="1 2">
    <name type="scientific">Rhizophagus irregularis</name>
    <dbReference type="NCBI Taxonomy" id="588596"/>
    <lineage>
        <taxon>Eukaryota</taxon>
        <taxon>Fungi</taxon>
        <taxon>Fungi incertae sedis</taxon>
        <taxon>Mucoromycota</taxon>
        <taxon>Glomeromycotina</taxon>
        <taxon>Glomeromycetes</taxon>
        <taxon>Glomerales</taxon>
        <taxon>Glomeraceae</taxon>
        <taxon>Rhizophagus</taxon>
    </lineage>
</organism>
<reference evidence="1 2" key="1">
    <citation type="submission" date="2016-04" db="EMBL/GenBank/DDBJ databases">
        <title>Genome analyses suggest a sexual origin of heterokaryosis in a supposedly ancient asexual fungus.</title>
        <authorList>
            <person name="Ropars J."/>
            <person name="Sedzielewska K."/>
            <person name="Noel J."/>
            <person name="Charron P."/>
            <person name="Farinelli L."/>
            <person name="Marton T."/>
            <person name="Kruger M."/>
            <person name="Pelin A."/>
            <person name="Brachmann A."/>
            <person name="Corradi N."/>
        </authorList>
    </citation>
    <scope>NUCLEOTIDE SEQUENCE [LARGE SCALE GENOMIC DNA]</scope>
    <source>
        <strain evidence="1 2">A5</strain>
    </source>
</reference>
<gene>
    <name evidence="1" type="ORF">RhiirA5_378154</name>
</gene>
<dbReference type="Proteomes" id="UP000232722">
    <property type="component" value="Unassembled WGS sequence"/>
</dbReference>